<evidence type="ECO:0000313" key="3">
    <source>
        <dbReference type="Proteomes" id="UP000318571"/>
    </source>
</evidence>
<sequence>MLGLLMVMRSFLAIPMVIIPRARVEVRCSLEGEGEGKEEGVFLTFYSVSHRTQPTRAKPPATLGQMNPREKALS</sequence>
<dbReference type="Proteomes" id="UP000318571">
    <property type="component" value="Chromosome 7"/>
</dbReference>
<organism evidence="2 3">
    <name type="scientific">Tigriopus californicus</name>
    <name type="common">Marine copepod</name>
    <dbReference type="NCBI Taxonomy" id="6832"/>
    <lineage>
        <taxon>Eukaryota</taxon>
        <taxon>Metazoa</taxon>
        <taxon>Ecdysozoa</taxon>
        <taxon>Arthropoda</taxon>
        <taxon>Crustacea</taxon>
        <taxon>Multicrustacea</taxon>
        <taxon>Hexanauplia</taxon>
        <taxon>Copepoda</taxon>
        <taxon>Harpacticoida</taxon>
        <taxon>Harpacticidae</taxon>
        <taxon>Tigriopus</taxon>
    </lineage>
</organism>
<evidence type="ECO:0000313" key="2">
    <source>
        <dbReference type="EMBL" id="TRY72039.1"/>
    </source>
</evidence>
<reference evidence="2 3" key="1">
    <citation type="journal article" date="2018" name="Nat. Ecol. Evol.">
        <title>Genomic signatures of mitonuclear coevolution across populations of Tigriopus californicus.</title>
        <authorList>
            <person name="Barreto F.S."/>
            <person name="Watson E.T."/>
            <person name="Lima T.G."/>
            <person name="Willett C.S."/>
            <person name="Edmands S."/>
            <person name="Li W."/>
            <person name="Burton R.S."/>
        </authorList>
    </citation>
    <scope>NUCLEOTIDE SEQUENCE [LARGE SCALE GENOMIC DNA]</scope>
    <source>
        <strain evidence="2 3">San Diego</strain>
    </source>
</reference>
<name>A0A553P2Y4_TIGCA</name>
<dbReference type="EMBL" id="VCGU01000008">
    <property type="protein sequence ID" value="TRY72039.1"/>
    <property type="molecule type" value="Genomic_DNA"/>
</dbReference>
<feature type="region of interest" description="Disordered" evidence="1">
    <location>
        <begin position="51"/>
        <end position="74"/>
    </location>
</feature>
<keyword evidence="3" id="KW-1185">Reference proteome</keyword>
<proteinExistence type="predicted"/>
<accession>A0A553P2Y4</accession>
<evidence type="ECO:0000256" key="1">
    <source>
        <dbReference type="SAM" id="MobiDB-lite"/>
    </source>
</evidence>
<dbReference type="AlphaFoldDB" id="A0A553P2Y4"/>
<protein>
    <submittedName>
        <fullName evidence="2">Uncharacterized protein</fullName>
    </submittedName>
</protein>
<gene>
    <name evidence="2" type="ORF">TCAL_11992</name>
</gene>
<comment type="caution">
    <text evidence="2">The sequence shown here is derived from an EMBL/GenBank/DDBJ whole genome shotgun (WGS) entry which is preliminary data.</text>
</comment>